<proteinExistence type="predicted"/>
<evidence type="ECO:0000313" key="3">
    <source>
        <dbReference type="EMBL" id="OCB92189.1"/>
    </source>
</evidence>
<comment type="caution">
    <text evidence="3">The sequence shown here is derived from an EMBL/GenBank/DDBJ whole genome shotgun (WGS) entry which is preliminary data.</text>
</comment>
<dbReference type="EMBL" id="LNZH02000020">
    <property type="protein sequence ID" value="OCB92189.1"/>
    <property type="molecule type" value="Genomic_DNA"/>
</dbReference>
<dbReference type="AlphaFoldDB" id="A0A9Q5I621"/>
<dbReference type="OrthoDB" id="408631at2759"/>
<dbReference type="SUPFAM" id="SSF53474">
    <property type="entry name" value="alpha/beta-Hydrolases"/>
    <property type="match status" value="1"/>
</dbReference>
<reference evidence="3" key="1">
    <citation type="submission" date="2016-06" db="EMBL/GenBank/DDBJ databases">
        <title>Draft Genome sequence of the fungus Inonotus baumii.</title>
        <authorList>
            <person name="Zhu H."/>
            <person name="Lin W."/>
        </authorList>
    </citation>
    <scope>NUCLEOTIDE SEQUENCE</scope>
    <source>
        <strain evidence="3">821</strain>
    </source>
</reference>
<dbReference type="Pfam" id="PF07859">
    <property type="entry name" value="Abhydrolase_3"/>
    <property type="match status" value="1"/>
</dbReference>
<dbReference type="PANTHER" id="PTHR48081:SF8">
    <property type="entry name" value="ALPHA_BETA HYDROLASE FOLD-3 DOMAIN-CONTAINING PROTEIN-RELATED"/>
    <property type="match status" value="1"/>
</dbReference>
<dbReference type="InterPro" id="IPR050300">
    <property type="entry name" value="GDXG_lipolytic_enzyme"/>
</dbReference>
<accession>A0A9Q5I621</accession>
<feature type="domain" description="Alpha/beta hydrolase fold-3" evidence="2">
    <location>
        <begin position="96"/>
        <end position="291"/>
    </location>
</feature>
<dbReference type="InterPro" id="IPR013094">
    <property type="entry name" value="AB_hydrolase_3"/>
</dbReference>
<organism evidence="3 4">
    <name type="scientific">Sanghuangporus baumii</name>
    <name type="common">Phellinus baumii</name>
    <dbReference type="NCBI Taxonomy" id="108892"/>
    <lineage>
        <taxon>Eukaryota</taxon>
        <taxon>Fungi</taxon>
        <taxon>Dikarya</taxon>
        <taxon>Basidiomycota</taxon>
        <taxon>Agaricomycotina</taxon>
        <taxon>Agaricomycetes</taxon>
        <taxon>Hymenochaetales</taxon>
        <taxon>Hymenochaetaceae</taxon>
        <taxon>Sanghuangporus</taxon>
    </lineage>
</organism>
<evidence type="ECO:0000313" key="4">
    <source>
        <dbReference type="Proteomes" id="UP000757232"/>
    </source>
</evidence>
<dbReference type="InterPro" id="IPR029058">
    <property type="entry name" value="AB_hydrolase_fold"/>
</dbReference>
<evidence type="ECO:0000256" key="1">
    <source>
        <dbReference type="ARBA" id="ARBA00022801"/>
    </source>
</evidence>
<name>A0A9Q5I621_SANBA</name>
<sequence length="314" mass="34707">MAQWAHYSTPNEEFLKALAERPSFSPPVVKDPKEGDEEIMKQQKLTEERLRTVVEAAGSPEGIVVEEKLVPVTTPPGEIKVRVYTPQSEDSSEIFPVAASAKHRIVVVNVDYRLAPQFPFPTGIEDSYEAVKWVEANAASLRVDLKKGFIVGGKSAGGNFTCVITQRARSDPVLQGKLTGQILQIPSTVTHSGGYPEKFKDKMISYEQNKDDPILNRAYLALFIGAYKPGPQSDVRVSPLLAESFEGLPPAYVQIAGADVLRDEGLLYEQFMREAGVPTKLDVYTGVPHGFNTVYPELRISEKWDEDFHAATVN</sequence>
<dbReference type="Gene3D" id="3.40.50.1820">
    <property type="entry name" value="alpha/beta hydrolase"/>
    <property type="match status" value="1"/>
</dbReference>
<dbReference type="Proteomes" id="UP000757232">
    <property type="component" value="Unassembled WGS sequence"/>
</dbReference>
<protein>
    <recommendedName>
        <fullName evidence="2">Alpha/beta hydrolase fold-3 domain-containing protein</fullName>
    </recommendedName>
</protein>
<evidence type="ECO:0000259" key="2">
    <source>
        <dbReference type="Pfam" id="PF07859"/>
    </source>
</evidence>
<keyword evidence="4" id="KW-1185">Reference proteome</keyword>
<gene>
    <name evidence="3" type="ORF">A7U60_g429</name>
</gene>
<dbReference type="PANTHER" id="PTHR48081">
    <property type="entry name" value="AB HYDROLASE SUPERFAMILY PROTEIN C4A8.06C"/>
    <property type="match status" value="1"/>
</dbReference>
<dbReference type="GO" id="GO:0016787">
    <property type="term" value="F:hydrolase activity"/>
    <property type="evidence" value="ECO:0007669"/>
    <property type="project" value="UniProtKB-KW"/>
</dbReference>
<keyword evidence="1" id="KW-0378">Hydrolase</keyword>